<dbReference type="EMBL" id="JAAMPU010000097">
    <property type="protein sequence ID" value="NMH26874.1"/>
    <property type="molecule type" value="Genomic_DNA"/>
</dbReference>
<dbReference type="PANTHER" id="PTHR24188:SF29">
    <property type="entry name" value="GH09064P"/>
    <property type="match status" value="1"/>
</dbReference>
<reference evidence="5" key="1">
    <citation type="submission" date="2020-02" db="EMBL/GenBank/DDBJ databases">
        <title>Flavobacterium sp. genome.</title>
        <authorList>
            <person name="Jung H.S."/>
            <person name="Baek J.H."/>
            <person name="Jeon C.O."/>
        </authorList>
    </citation>
    <scope>NUCLEOTIDE SEQUENCE</scope>
    <source>
        <strain evidence="5">SE-s28</strain>
    </source>
</reference>
<dbReference type="AlphaFoldDB" id="A0A972FIX9"/>
<evidence type="ECO:0000256" key="1">
    <source>
        <dbReference type="ARBA" id="ARBA00022737"/>
    </source>
</evidence>
<dbReference type="RefSeq" id="WP_169525883.1">
    <property type="nucleotide sequence ID" value="NZ_JAAMPU010000097.1"/>
</dbReference>
<evidence type="ECO:0000256" key="4">
    <source>
        <dbReference type="SAM" id="SignalP"/>
    </source>
</evidence>
<feature type="repeat" description="ANK" evidence="3">
    <location>
        <begin position="68"/>
        <end position="100"/>
    </location>
</feature>
<proteinExistence type="predicted"/>
<organism evidence="5 6">
    <name type="scientific">Flavobacterium silvaticum</name>
    <dbReference type="NCBI Taxonomy" id="1852020"/>
    <lineage>
        <taxon>Bacteria</taxon>
        <taxon>Pseudomonadati</taxon>
        <taxon>Bacteroidota</taxon>
        <taxon>Flavobacteriia</taxon>
        <taxon>Flavobacteriales</taxon>
        <taxon>Flavobacteriaceae</taxon>
        <taxon>Flavobacterium</taxon>
    </lineage>
</organism>
<evidence type="ECO:0000313" key="5">
    <source>
        <dbReference type="EMBL" id="NMH26874.1"/>
    </source>
</evidence>
<evidence type="ECO:0000256" key="2">
    <source>
        <dbReference type="ARBA" id="ARBA00023043"/>
    </source>
</evidence>
<dbReference type="Proteomes" id="UP000712080">
    <property type="component" value="Unassembled WGS sequence"/>
</dbReference>
<evidence type="ECO:0000313" key="6">
    <source>
        <dbReference type="Proteomes" id="UP000712080"/>
    </source>
</evidence>
<keyword evidence="2 3" id="KW-0040">ANK repeat</keyword>
<gene>
    <name evidence="5" type="ORF">G6047_02415</name>
</gene>
<protein>
    <submittedName>
        <fullName evidence="5">Ankyrin repeat domain-containing protein</fullName>
    </submittedName>
</protein>
<feature type="repeat" description="ANK" evidence="3">
    <location>
        <begin position="36"/>
        <end position="68"/>
    </location>
</feature>
<comment type="caution">
    <text evidence="5">The sequence shown here is derived from an EMBL/GenBank/DDBJ whole genome shotgun (WGS) entry which is preliminary data.</text>
</comment>
<sequence>MKKSIITFGIALLSVLGIVEVSASNSSNSQLSIAYDNPTPLCMAISKGDFEIVKKFIEYGANVNERSNGLTPLMIAVRYNRVEIVKHLLDNGAKLDEKSDNGFTALKWAEAAGSTESIALIKAKAKA</sequence>
<keyword evidence="4" id="KW-0732">Signal</keyword>
<feature type="signal peptide" evidence="4">
    <location>
        <begin position="1"/>
        <end position="23"/>
    </location>
</feature>
<evidence type="ECO:0000256" key="3">
    <source>
        <dbReference type="PROSITE-ProRule" id="PRU00023"/>
    </source>
</evidence>
<feature type="chain" id="PRO_5036940623" evidence="4">
    <location>
        <begin position="24"/>
        <end position="127"/>
    </location>
</feature>
<dbReference type="SMART" id="SM00248">
    <property type="entry name" value="ANK"/>
    <property type="match status" value="2"/>
</dbReference>
<dbReference type="InterPro" id="IPR002110">
    <property type="entry name" value="Ankyrin_rpt"/>
</dbReference>
<dbReference type="Gene3D" id="1.25.40.20">
    <property type="entry name" value="Ankyrin repeat-containing domain"/>
    <property type="match status" value="1"/>
</dbReference>
<dbReference type="Pfam" id="PF12796">
    <property type="entry name" value="Ank_2"/>
    <property type="match status" value="1"/>
</dbReference>
<name>A0A972FIX9_9FLAO</name>
<dbReference type="InterPro" id="IPR036770">
    <property type="entry name" value="Ankyrin_rpt-contain_sf"/>
</dbReference>
<accession>A0A972FIX9</accession>
<keyword evidence="6" id="KW-1185">Reference proteome</keyword>
<dbReference type="PROSITE" id="PS50297">
    <property type="entry name" value="ANK_REP_REGION"/>
    <property type="match status" value="2"/>
</dbReference>
<dbReference type="PROSITE" id="PS50088">
    <property type="entry name" value="ANK_REPEAT"/>
    <property type="match status" value="2"/>
</dbReference>
<dbReference type="PANTHER" id="PTHR24188">
    <property type="entry name" value="ANKYRIN REPEAT PROTEIN"/>
    <property type="match status" value="1"/>
</dbReference>
<dbReference type="SUPFAM" id="SSF48403">
    <property type="entry name" value="Ankyrin repeat"/>
    <property type="match status" value="1"/>
</dbReference>
<keyword evidence="1" id="KW-0677">Repeat</keyword>